<evidence type="ECO:0000256" key="2">
    <source>
        <dbReference type="SAM" id="MobiDB-lite"/>
    </source>
</evidence>
<dbReference type="SUPFAM" id="SSF56994">
    <property type="entry name" value="Insulin-like"/>
    <property type="match status" value="1"/>
</dbReference>
<feature type="region of interest" description="Disordered" evidence="2">
    <location>
        <begin position="1"/>
        <end position="40"/>
    </location>
</feature>
<feature type="compositionally biased region" description="Low complexity" evidence="2">
    <location>
        <begin position="14"/>
        <end position="28"/>
    </location>
</feature>
<comment type="similarity">
    <text evidence="1">Belongs to the insulin family.</text>
</comment>
<feature type="domain" description="Insulin-like" evidence="3">
    <location>
        <begin position="89"/>
        <end position="174"/>
    </location>
</feature>
<keyword evidence="5" id="KW-1185">Reference proteome</keyword>
<dbReference type="Gene3D" id="1.10.100.10">
    <property type="entry name" value="Insulin-like"/>
    <property type="match status" value="1"/>
</dbReference>
<dbReference type="PROSITE" id="PS00262">
    <property type="entry name" value="INSULIN"/>
    <property type="match status" value="1"/>
</dbReference>
<evidence type="ECO:0000256" key="1">
    <source>
        <dbReference type="ARBA" id="ARBA00009034"/>
    </source>
</evidence>
<evidence type="ECO:0000313" key="4">
    <source>
        <dbReference type="EMBL" id="PAA87569.1"/>
    </source>
</evidence>
<sequence length="185" mass="20212">PGCQRINKLQTGDQLPASASARQRSLSSRPDRTGKFDSNLNSTTRQHRVMSASAQLILRFALPLLLLAFAAGPQLAGSATVPPDQISIQQCSDNLVKIVHFVCRNRGGIYDQRSGYLEQAARFLKRGKQLETAAAVAKRQRSLSSLACMIEDAENIVSSCCCRECSLSYLYGFCAYPEPVGRVTN</sequence>
<dbReference type="InterPro" id="IPR016179">
    <property type="entry name" value="Insulin-like"/>
</dbReference>
<dbReference type="InterPro" id="IPR036438">
    <property type="entry name" value="Insulin-like_sf"/>
</dbReference>
<dbReference type="GO" id="GO:0005179">
    <property type="term" value="F:hormone activity"/>
    <property type="evidence" value="ECO:0007669"/>
    <property type="project" value="InterPro"/>
</dbReference>
<organism evidence="4 5">
    <name type="scientific">Macrostomum lignano</name>
    <dbReference type="NCBI Taxonomy" id="282301"/>
    <lineage>
        <taxon>Eukaryota</taxon>
        <taxon>Metazoa</taxon>
        <taxon>Spiralia</taxon>
        <taxon>Lophotrochozoa</taxon>
        <taxon>Platyhelminthes</taxon>
        <taxon>Rhabditophora</taxon>
        <taxon>Macrostomorpha</taxon>
        <taxon>Macrostomida</taxon>
        <taxon>Macrostomidae</taxon>
        <taxon>Macrostomum</taxon>
    </lineage>
</organism>
<reference evidence="4 5" key="1">
    <citation type="submission" date="2017-06" db="EMBL/GenBank/DDBJ databases">
        <title>A platform for efficient transgenesis in Macrostomum lignano, a flatworm model organism for stem cell research.</title>
        <authorList>
            <person name="Berezikov E."/>
        </authorList>
    </citation>
    <scope>NUCLEOTIDE SEQUENCE [LARGE SCALE GENOMIC DNA]</scope>
    <source>
        <strain evidence="4">DV1</strain>
        <tissue evidence="4">Whole organism</tissue>
    </source>
</reference>
<gene>
    <name evidence="4" type="ORF">BOX15_Mlig027486g2</name>
</gene>
<evidence type="ECO:0000313" key="5">
    <source>
        <dbReference type="Proteomes" id="UP000215902"/>
    </source>
</evidence>
<dbReference type="Pfam" id="PF00049">
    <property type="entry name" value="Insulin"/>
    <property type="match status" value="1"/>
</dbReference>
<feature type="non-terminal residue" evidence="4">
    <location>
        <position position="1"/>
    </location>
</feature>
<evidence type="ECO:0000259" key="3">
    <source>
        <dbReference type="Pfam" id="PF00049"/>
    </source>
</evidence>
<name>A0A267GQI7_9PLAT</name>
<dbReference type="InterPro" id="IPR022353">
    <property type="entry name" value="Insulin_CS"/>
</dbReference>
<proteinExistence type="inferred from homology"/>
<dbReference type="EMBL" id="NIVC01000225">
    <property type="protein sequence ID" value="PAA87569.1"/>
    <property type="molecule type" value="Genomic_DNA"/>
</dbReference>
<dbReference type="GO" id="GO:0005576">
    <property type="term" value="C:extracellular region"/>
    <property type="evidence" value="ECO:0007669"/>
    <property type="project" value="InterPro"/>
</dbReference>
<dbReference type="Proteomes" id="UP000215902">
    <property type="component" value="Unassembled WGS sequence"/>
</dbReference>
<accession>A0A267GQI7</accession>
<comment type="caution">
    <text evidence="4">The sequence shown here is derived from an EMBL/GenBank/DDBJ whole genome shotgun (WGS) entry which is preliminary data.</text>
</comment>
<dbReference type="AlphaFoldDB" id="A0A267GQI7"/>
<protein>
    <recommendedName>
        <fullName evidence="3">Insulin-like domain-containing protein</fullName>
    </recommendedName>
</protein>